<feature type="compositionally biased region" description="Polar residues" evidence="1">
    <location>
        <begin position="53"/>
        <end position="64"/>
    </location>
</feature>
<keyword evidence="2" id="KW-0472">Membrane</keyword>
<keyword evidence="5" id="KW-1185">Reference proteome</keyword>
<reference evidence="4 5" key="1">
    <citation type="journal article" date="2021" name="Environ. Microbiol.">
        <title>Genetic insights into the dark matter of the mammalian gut microbiota through targeted genome reconstruction.</title>
        <authorList>
            <person name="Lugli G.A."/>
            <person name="Alessandri G."/>
            <person name="Milani C."/>
            <person name="Viappiani A."/>
            <person name="Fontana F."/>
            <person name="Tarracchini C."/>
            <person name="Mancabelli L."/>
            <person name="Argentini C."/>
            <person name="Ruiz L."/>
            <person name="Margolles A."/>
            <person name="van Sinderen D."/>
            <person name="Turroni F."/>
            <person name="Ventura M."/>
        </authorList>
    </citation>
    <scope>NUCLEOTIDE SEQUENCE [LARGE SCALE GENOMIC DNA]</scope>
    <source>
        <strain evidence="4 5">LC6</strain>
    </source>
</reference>
<dbReference type="InterPro" id="IPR004509">
    <property type="entry name" value="Competence_ComEA_HhH"/>
</dbReference>
<protein>
    <submittedName>
        <fullName evidence="4">Helix-hairpin-helix domain-containing protein</fullName>
    </submittedName>
</protein>
<feature type="compositionally biased region" description="Polar residues" evidence="1">
    <location>
        <begin position="88"/>
        <end position="102"/>
    </location>
</feature>
<dbReference type="PANTHER" id="PTHR21180:SF32">
    <property type="entry name" value="ENDONUCLEASE_EXONUCLEASE_PHOSPHATASE FAMILY DOMAIN-CONTAINING PROTEIN 1"/>
    <property type="match status" value="1"/>
</dbReference>
<feature type="domain" description="Helix-hairpin-helix DNA-binding motif class 1" evidence="3">
    <location>
        <begin position="150"/>
        <end position="169"/>
    </location>
</feature>
<dbReference type="SMART" id="SM00278">
    <property type="entry name" value="HhH1"/>
    <property type="match status" value="2"/>
</dbReference>
<feature type="transmembrane region" description="Helical" evidence="2">
    <location>
        <begin position="12"/>
        <end position="33"/>
    </location>
</feature>
<comment type="caution">
    <text evidence="4">The sequence shown here is derived from an EMBL/GenBank/DDBJ whole genome shotgun (WGS) entry which is preliminary data.</text>
</comment>
<feature type="region of interest" description="Disordered" evidence="1">
    <location>
        <begin position="53"/>
        <end position="107"/>
    </location>
</feature>
<evidence type="ECO:0000259" key="3">
    <source>
        <dbReference type="SMART" id="SM00278"/>
    </source>
</evidence>
<feature type="domain" description="Helix-hairpin-helix DNA-binding motif class 1" evidence="3">
    <location>
        <begin position="120"/>
        <end position="139"/>
    </location>
</feature>
<evidence type="ECO:0000313" key="5">
    <source>
        <dbReference type="Proteomes" id="UP000711736"/>
    </source>
</evidence>
<name>A0ABS5UXW0_9BIFI</name>
<dbReference type="Pfam" id="PF12836">
    <property type="entry name" value="HHH_3"/>
    <property type="match status" value="1"/>
</dbReference>
<accession>A0ABS5UXW0</accession>
<sequence length="173" mass="18245">MRDKARTVISPGNALVVIMLLVAILGLSLALIVQQSMNLTALAGNDALTSSQAENAAGSEATTQSDERVDEQSDEQSDAADSPAAESHNATQDSEPQGQDASNAIAGNDTRININTATLEELQTITGVGPVTAQRIIDHRNTVGRFTSVDELMDVSGIGAKTLEKMRDQVRVE</sequence>
<evidence type="ECO:0000256" key="1">
    <source>
        <dbReference type="SAM" id="MobiDB-lite"/>
    </source>
</evidence>
<dbReference type="SUPFAM" id="SSF47781">
    <property type="entry name" value="RuvA domain 2-like"/>
    <property type="match status" value="1"/>
</dbReference>
<keyword evidence="2" id="KW-0812">Transmembrane</keyword>
<dbReference type="InterPro" id="IPR010994">
    <property type="entry name" value="RuvA_2-like"/>
</dbReference>
<dbReference type="Proteomes" id="UP000711736">
    <property type="component" value="Unassembled WGS sequence"/>
</dbReference>
<gene>
    <name evidence="4" type="ORF">JS530_10565</name>
</gene>
<evidence type="ECO:0000313" key="4">
    <source>
        <dbReference type="EMBL" id="MBT1175930.1"/>
    </source>
</evidence>
<evidence type="ECO:0000256" key="2">
    <source>
        <dbReference type="SAM" id="Phobius"/>
    </source>
</evidence>
<dbReference type="PANTHER" id="PTHR21180">
    <property type="entry name" value="ENDONUCLEASE/EXONUCLEASE/PHOSPHATASE FAMILY DOMAIN-CONTAINING PROTEIN 1"/>
    <property type="match status" value="1"/>
</dbReference>
<dbReference type="InterPro" id="IPR051675">
    <property type="entry name" value="Endo/Exo/Phosphatase_dom_1"/>
</dbReference>
<keyword evidence="2" id="KW-1133">Transmembrane helix</keyword>
<dbReference type="Gene3D" id="1.10.150.320">
    <property type="entry name" value="Photosystem II 12 kDa extrinsic protein"/>
    <property type="match status" value="1"/>
</dbReference>
<proteinExistence type="predicted"/>
<dbReference type="EMBL" id="JAFEJU010000013">
    <property type="protein sequence ID" value="MBT1175930.1"/>
    <property type="molecule type" value="Genomic_DNA"/>
</dbReference>
<dbReference type="InterPro" id="IPR003583">
    <property type="entry name" value="Hlx-hairpin-Hlx_DNA-bd_motif"/>
</dbReference>
<dbReference type="NCBIfam" id="TIGR00426">
    <property type="entry name" value="competence protein ComEA helix-hairpin-helix repeat region"/>
    <property type="match status" value="1"/>
</dbReference>
<organism evidence="4 5">
    <name type="scientific">Bifidobacterium colobi</name>
    <dbReference type="NCBI Taxonomy" id="2809026"/>
    <lineage>
        <taxon>Bacteria</taxon>
        <taxon>Bacillati</taxon>
        <taxon>Actinomycetota</taxon>
        <taxon>Actinomycetes</taxon>
        <taxon>Bifidobacteriales</taxon>
        <taxon>Bifidobacteriaceae</taxon>
        <taxon>Bifidobacterium</taxon>
    </lineage>
</organism>